<dbReference type="EMBL" id="VJMH01000142">
    <property type="protein sequence ID" value="KAF0718537.1"/>
    <property type="molecule type" value="Genomic_DNA"/>
</dbReference>
<evidence type="ECO:0000313" key="5">
    <source>
        <dbReference type="Proteomes" id="UP000332933"/>
    </source>
</evidence>
<evidence type="ECO:0000313" key="3">
    <source>
        <dbReference type="EMBL" id="KAF0718537.1"/>
    </source>
</evidence>
<protein>
    <submittedName>
        <fullName evidence="4">Aste57867_1639 protein</fullName>
    </submittedName>
</protein>
<dbReference type="EMBL" id="CAADRA010000142">
    <property type="protein sequence ID" value="VFT78852.1"/>
    <property type="molecule type" value="Genomic_DNA"/>
</dbReference>
<keyword evidence="5" id="KW-1185">Reference proteome</keyword>
<evidence type="ECO:0000256" key="1">
    <source>
        <dbReference type="SAM" id="MobiDB-lite"/>
    </source>
</evidence>
<sequence>MPRPPCLWDEAQLGETAAIAIHMRAHSSVRLVAVFPVSDSVRAFQALDPSVALLGAFSIDLCVLDIDPSNTINILLYVGLAIIISLVIVMLYFVYQYWWFKNHGVMAHPDYEEIRDADGNVIQQANTICSVGPGIRMDNAPTRPKLQTLRSSSLLTSAEQSTKDLKLDIFPRCSSSPTMVLEVIRESESTQAAPRRSLSTPAMLSDATHVASRAHASSHDPTTPIL</sequence>
<reference evidence="3" key="2">
    <citation type="submission" date="2019-06" db="EMBL/GenBank/DDBJ databases">
        <title>Genomics analysis of Aphanomyces spp. identifies a new class of oomycete effector associated with host adaptation.</title>
        <authorList>
            <person name="Gaulin E."/>
        </authorList>
    </citation>
    <scope>NUCLEOTIDE SEQUENCE</scope>
    <source>
        <strain evidence="3">CBS 578.67</strain>
    </source>
</reference>
<dbReference type="AlphaFoldDB" id="A0A485KB45"/>
<gene>
    <name evidence="4" type="primary">Aste57867_1639</name>
    <name evidence="3" type="ORF">As57867_001637</name>
    <name evidence="4" type="ORF">ASTE57867_1639</name>
</gene>
<accession>A0A485KB45</accession>
<feature type="region of interest" description="Disordered" evidence="1">
    <location>
        <begin position="185"/>
        <end position="226"/>
    </location>
</feature>
<proteinExistence type="predicted"/>
<feature type="transmembrane region" description="Helical" evidence="2">
    <location>
        <begin position="74"/>
        <end position="95"/>
    </location>
</feature>
<feature type="compositionally biased region" description="Polar residues" evidence="1">
    <location>
        <begin position="189"/>
        <end position="202"/>
    </location>
</feature>
<dbReference type="Proteomes" id="UP000332933">
    <property type="component" value="Unassembled WGS sequence"/>
</dbReference>
<reference evidence="4 5" key="1">
    <citation type="submission" date="2019-03" db="EMBL/GenBank/DDBJ databases">
        <authorList>
            <person name="Gaulin E."/>
            <person name="Dumas B."/>
        </authorList>
    </citation>
    <scope>NUCLEOTIDE SEQUENCE [LARGE SCALE GENOMIC DNA]</scope>
    <source>
        <strain evidence="4">CBS 568.67</strain>
    </source>
</reference>
<evidence type="ECO:0000256" key="2">
    <source>
        <dbReference type="SAM" id="Phobius"/>
    </source>
</evidence>
<keyword evidence="2" id="KW-1133">Transmembrane helix</keyword>
<organism evidence="4 5">
    <name type="scientific">Aphanomyces stellatus</name>
    <dbReference type="NCBI Taxonomy" id="120398"/>
    <lineage>
        <taxon>Eukaryota</taxon>
        <taxon>Sar</taxon>
        <taxon>Stramenopiles</taxon>
        <taxon>Oomycota</taxon>
        <taxon>Saprolegniomycetes</taxon>
        <taxon>Saprolegniales</taxon>
        <taxon>Verrucalvaceae</taxon>
        <taxon>Aphanomyces</taxon>
    </lineage>
</organism>
<name>A0A485KB45_9STRA</name>
<evidence type="ECO:0000313" key="4">
    <source>
        <dbReference type="EMBL" id="VFT78852.1"/>
    </source>
</evidence>
<keyword evidence="2" id="KW-0812">Transmembrane</keyword>
<keyword evidence="2" id="KW-0472">Membrane</keyword>
<dbReference type="OrthoDB" id="79709at2759"/>